<reference evidence="14" key="1">
    <citation type="submission" date="2023-06" db="EMBL/GenBank/DDBJ databases">
        <title>Male Hemibagrus guttatus genome.</title>
        <authorList>
            <person name="Bian C."/>
        </authorList>
    </citation>
    <scope>NUCLEOTIDE SEQUENCE</scope>
    <source>
        <strain evidence="14">Male_cb2023</strain>
        <tissue evidence="14">Muscle</tissue>
    </source>
</reference>
<dbReference type="InterPro" id="IPR036772">
    <property type="entry name" value="SRCR-like_dom_sf"/>
</dbReference>
<comment type="similarity">
    <text evidence="1">Belongs to the beta type-B retroviral polymerase family. HERV class-II K(HML-2) pol subfamily.</text>
</comment>
<dbReference type="Gene3D" id="4.10.400.10">
    <property type="entry name" value="Low-density Lipoprotein Receptor"/>
    <property type="match status" value="1"/>
</dbReference>
<protein>
    <recommendedName>
        <fullName evidence="2">ribonuclease H</fullName>
        <ecNumber evidence="2">3.1.26.4</ecNumber>
    </recommendedName>
</protein>
<evidence type="ECO:0000259" key="13">
    <source>
        <dbReference type="PROSITE" id="PS50878"/>
    </source>
</evidence>
<organism evidence="14 15">
    <name type="scientific">Hemibagrus guttatus</name>
    <dbReference type="NCBI Taxonomy" id="175788"/>
    <lineage>
        <taxon>Eukaryota</taxon>
        <taxon>Metazoa</taxon>
        <taxon>Chordata</taxon>
        <taxon>Craniata</taxon>
        <taxon>Vertebrata</taxon>
        <taxon>Euteleostomi</taxon>
        <taxon>Actinopterygii</taxon>
        <taxon>Neopterygii</taxon>
        <taxon>Teleostei</taxon>
        <taxon>Ostariophysi</taxon>
        <taxon>Siluriformes</taxon>
        <taxon>Bagridae</taxon>
        <taxon>Hemibagrus</taxon>
    </lineage>
</organism>
<dbReference type="Gene3D" id="2.40.10.10">
    <property type="entry name" value="Trypsin-like serine proteases"/>
    <property type="match status" value="2"/>
</dbReference>
<dbReference type="InterPro" id="IPR057667">
    <property type="entry name" value="HTH_SB"/>
</dbReference>
<dbReference type="SUPFAM" id="SSF56219">
    <property type="entry name" value="DNase I-like"/>
    <property type="match status" value="1"/>
</dbReference>
<proteinExistence type="inferred from homology"/>
<dbReference type="SUPFAM" id="SSF46689">
    <property type="entry name" value="Homeodomain-like"/>
    <property type="match status" value="1"/>
</dbReference>
<comment type="caution">
    <text evidence="14">The sequence shown here is derived from an EMBL/GenBank/DDBJ whole genome shotgun (WGS) entry which is preliminary data.</text>
</comment>
<dbReference type="EMBL" id="JAUCMX010000015">
    <property type="protein sequence ID" value="KAK3521680.1"/>
    <property type="molecule type" value="Genomic_DNA"/>
</dbReference>
<dbReference type="InterPro" id="IPR043504">
    <property type="entry name" value="Peptidase_S1_PA_chymotrypsin"/>
</dbReference>
<dbReference type="FunFam" id="2.40.10.10:FF:000003">
    <property type="entry name" value="Transmembrane serine protease 3"/>
    <property type="match status" value="1"/>
</dbReference>
<evidence type="ECO:0000256" key="11">
    <source>
        <dbReference type="SAM" id="Phobius"/>
    </source>
</evidence>
<dbReference type="GO" id="GO:0016020">
    <property type="term" value="C:membrane"/>
    <property type="evidence" value="ECO:0007669"/>
    <property type="project" value="InterPro"/>
</dbReference>
<feature type="domain" description="Peptidase S1" evidence="12">
    <location>
        <begin position="1078"/>
        <end position="1311"/>
    </location>
</feature>
<dbReference type="InterPro" id="IPR001190">
    <property type="entry name" value="SRCR"/>
</dbReference>
<dbReference type="Pfam" id="PF25787">
    <property type="entry name" value="HTH_SB"/>
    <property type="match status" value="1"/>
</dbReference>
<dbReference type="InterPro" id="IPR033116">
    <property type="entry name" value="TRYPSIN_SER"/>
</dbReference>
<dbReference type="InterPro" id="IPR000477">
    <property type="entry name" value="RT_dom"/>
</dbReference>
<keyword evidence="11" id="KW-0472">Membrane</keyword>
<dbReference type="InterPro" id="IPR002172">
    <property type="entry name" value="LDrepeatLR_classA_rpt"/>
</dbReference>
<dbReference type="PANTHER" id="PTHR24252:SF30">
    <property type="entry name" value="TRANSMEMBRANE SERINE PROTEASE 2"/>
    <property type="match status" value="1"/>
</dbReference>
<dbReference type="SUPFAM" id="SSF56672">
    <property type="entry name" value="DNA/RNA polymerases"/>
    <property type="match status" value="1"/>
</dbReference>
<dbReference type="InterPro" id="IPR043128">
    <property type="entry name" value="Rev_trsase/Diguanyl_cyclase"/>
</dbReference>
<dbReference type="InterPro" id="IPR043502">
    <property type="entry name" value="DNA/RNA_pol_sf"/>
</dbReference>
<feature type="coiled-coil region" evidence="10">
    <location>
        <begin position="238"/>
        <end position="272"/>
    </location>
</feature>
<dbReference type="SMART" id="SM00020">
    <property type="entry name" value="Tryp_SPc"/>
    <property type="match status" value="1"/>
</dbReference>
<evidence type="ECO:0000256" key="7">
    <source>
        <dbReference type="ARBA" id="ARBA00023180"/>
    </source>
</evidence>
<evidence type="ECO:0000256" key="6">
    <source>
        <dbReference type="ARBA" id="ARBA00023157"/>
    </source>
</evidence>
<dbReference type="InterPro" id="IPR009057">
    <property type="entry name" value="Homeodomain-like_sf"/>
</dbReference>
<keyword evidence="5 9" id="KW-0720">Serine protease</keyword>
<evidence type="ECO:0000313" key="14">
    <source>
        <dbReference type="EMBL" id="KAK3521680.1"/>
    </source>
</evidence>
<keyword evidence="11" id="KW-0812">Transmembrane</keyword>
<dbReference type="Gene3D" id="3.60.10.10">
    <property type="entry name" value="Endonuclease/exonuclease/phosphatase"/>
    <property type="match status" value="1"/>
</dbReference>
<keyword evidence="7" id="KW-0325">Glycoprotein</keyword>
<evidence type="ECO:0000256" key="8">
    <source>
        <dbReference type="PROSITE-ProRule" id="PRU00124"/>
    </source>
</evidence>
<dbReference type="SUPFAM" id="SSF50494">
    <property type="entry name" value="Trypsin-like serine proteases"/>
    <property type="match status" value="1"/>
</dbReference>
<dbReference type="CDD" id="cd00190">
    <property type="entry name" value="Tryp_SPc"/>
    <property type="match status" value="1"/>
</dbReference>
<dbReference type="PROSITE" id="PS00135">
    <property type="entry name" value="TRYPSIN_SER"/>
    <property type="match status" value="1"/>
</dbReference>
<evidence type="ECO:0000256" key="3">
    <source>
        <dbReference type="ARBA" id="ARBA00022670"/>
    </source>
</evidence>
<feature type="domain" description="Reverse transcriptase" evidence="13">
    <location>
        <begin position="404"/>
        <end position="663"/>
    </location>
</feature>
<keyword evidence="10" id="KW-0175">Coiled coil</keyword>
<dbReference type="CDD" id="cd00112">
    <property type="entry name" value="LDLa"/>
    <property type="match status" value="1"/>
</dbReference>
<dbReference type="InterPro" id="IPR009003">
    <property type="entry name" value="Peptidase_S1_PA"/>
</dbReference>
<evidence type="ECO:0000256" key="9">
    <source>
        <dbReference type="RuleBase" id="RU363034"/>
    </source>
</evidence>
<accession>A0AAE0QJV5</accession>
<keyword evidence="6 8" id="KW-1015">Disulfide bond</keyword>
<evidence type="ECO:0000313" key="15">
    <source>
        <dbReference type="Proteomes" id="UP001274896"/>
    </source>
</evidence>
<keyword evidence="4 9" id="KW-0378">Hydrolase</keyword>
<dbReference type="SUPFAM" id="SSF56487">
    <property type="entry name" value="SRCR-like"/>
    <property type="match status" value="1"/>
</dbReference>
<dbReference type="GO" id="GO:0004252">
    <property type="term" value="F:serine-type endopeptidase activity"/>
    <property type="evidence" value="ECO:0007669"/>
    <property type="project" value="InterPro"/>
</dbReference>
<dbReference type="PRINTS" id="PR00722">
    <property type="entry name" value="CHYMOTRYPSIN"/>
</dbReference>
<dbReference type="Gene3D" id="3.10.250.10">
    <property type="entry name" value="SRCR-like domain"/>
    <property type="match status" value="1"/>
</dbReference>
<keyword evidence="11" id="KW-1133">Transmembrane helix</keyword>
<dbReference type="Pfam" id="PF00089">
    <property type="entry name" value="Trypsin"/>
    <property type="match status" value="1"/>
</dbReference>
<dbReference type="Pfam" id="PF00078">
    <property type="entry name" value="RVT_1"/>
    <property type="match status" value="1"/>
</dbReference>
<feature type="transmembrane region" description="Helical" evidence="11">
    <location>
        <begin position="904"/>
        <end position="929"/>
    </location>
</feature>
<dbReference type="GO" id="GO:0006508">
    <property type="term" value="P:proteolysis"/>
    <property type="evidence" value="ECO:0007669"/>
    <property type="project" value="UniProtKB-KW"/>
</dbReference>
<evidence type="ECO:0000259" key="12">
    <source>
        <dbReference type="PROSITE" id="PS50240"/>
    </source>
</evidence>
<evidence type="ECO:0000256" key="1">
    <source>
        <dbReference type="ARBA" id="ARBA00010879"/>
    </source>
</evidence>
<dbReference type="SMART" id="SM00192">
    <property type="entry name" value="LDLa"/>
    <property type="match status" value="1"/>
</dbReference>
<dbReference type="CDD" id="cd01650">
    <property type="entry name" value="RT_nLTR_like"/>
    <property type="match status" value="1"/>
</dbReference>
<feature type="disulfide bond" evidence="8">
    <location>
        <begin position="952"/>
        <end position="967"/>
    </location>
</feature>
<evidence type="ECO:0000256" key="2">
    <source>
        <dbReference type="ARBA" id="ARBA00012180"/>
    </source>
</evidence>
<dbReference type="Gene3D" id="3.30.70.270">
    <property type="match status" value="1"/>
</dbReference>
<dbReference type="PROSITE" id="PS00134">
    <property type="entry name" value="TRYPSIN_HIS"/>
    <property type="match status" value="1"/>
</dbReference>
<gene>
    <name evidence="14" type="ORF">QTP70_015586</name>
</gene>
<dbReference type="Proteomes" id="UP001274896">
    <property type="component" value="Unassembled WGS sequence"/>
</dbReference>
<keyword evidence="15" id="KW-1185">Reference proteome</keyword>
<comment type="caution">
    <text evidence="8">Lacks conserved residue(s) required for the propagation of feature annotation.</text>
</comment>
<dbReference type="InterPro" id="IPR036388">
    <property type="entry name" value="WH-like_DNA-bd_sf"/>
</dbReference>
<keyword evidence="3 9" id="KW-0645">Protease</keyword>
<name>A0AAE0QJV5_9TELE</name>
<dbReference type="InterPro" id="IPR001254">
    <property type="entry name" value="Trypsin_dom"/>
</dbReference>
<feature type="disulfide bond" evidence="8">
    <location>
        <begin position="933"/>
        <end position="945"/>
    </location>
</feature>
<dbReference type="Gene3D" id="1.10.10.10">
    <property type="entry name" value="Winged helix-like DNA-binding domain superfamily/Winged helix DNA-binding domain"/>
    <property type="match status" value="1"/>
</dbReference>
<dbReference type="PROSITE" id="PS50068">
    <property type="entry name" value="LDLRA_2"/>
    <property type="match status" value="1"/>
</dbReference>
<dbReference type="EC" id="3.1.26.4" evidence="2"/>
<dbReference type="InterPro" id="IPR036055">
    <property type="entry name" value="LDL_receptor-like_sf"/>
</dbReference>
<dbReference type="InterPro" id="IPR001314">
    <property type="entry name" value="Peptidase_S1A"/>
</dbReference>
<evidence type="ECO:0000256" key="5">
    <source>
        <dbReference type="ARBA" id="ARBA00022825"/>
    </source>
</evidence>
<evidence type="ECO:0000256" key="4">
    <source>
        <dbReference type="ARBA" id="ARBA00022801"/>
    </source>
</evidence>
<dbReference type="PANTHER" id="PTHR24252">
    <property type="entry name" value="ACROSIN-RELATED"/>
    <property type="match status" value="1"/>
</dbReference>
<dbReference type="InterPro" id="IPR018114">
    <property type="entry name" value="TRYPSIN_HIS"/>
</dbReference>
<dbReference type="GO" id="GO:0004523">
    <property type="term" value="F:RNA-DNA hybrid ribonuclease activity"/>
    <property type="evidence" value="ECO:0007669"/>
    <property type="project" value="UniProtKB-EC"/>
</dbReference>
<dbReference type="PROSITE" id="PS50240">
    <property type="entry name" value="TRYPSIN_DOM"/>
    <property type="match status" value="1"/>
</dbReference>
<evidence type="ECO:0000256" key="10">
    <source>
        <dbReference type="SAM" id="Coils"/>
    </source>
</evidence>
<dbReference type="SUPFAM" id="SSF57424">
    <property type="entry name" value="LDL receptor-like module"/>
    <property type="match status" value="1"/>
</dbReference>
<dbReference type="Pfam" id="PF15494">
    <property type="entry name" value="SRCR_2"/>
    <property type="match status" value="1"/>
</dbReference>
<dbReference type="PROSITE" id="PS50878">
    <property type="entry name" value="RT_POL"/>
    <property type="match status" value="1"/>
</dbReference>
<dbReference type="InterPro" id="IPR036691">
    <property type="entry name" value="Endo/exonu/phosph_ase_sf"/>
</dbReference>
<sequence>KGRELADVMERRKVDILCVQETRWKGSKARSIGAGFKLFYYGVDSKRNGVGVVLKEEFVRNVLEVKRVSDRVMSLKLEIEGVMLNVVSGYAPQKREEHRVTYKSGGRSTQVDYILCRRGNLKEISDCKVVVGESVARQHRMVVCRMTLMVCKKKRSEIEKKTKWWKLKKEECCEEFRQKLRQALGGQVVLPDDWETTAEVIRETGRKVLGVSSGRRKEDKETWWWNEEVQDSIQRKRLAKKKWDMDRTEENRQEYKELQRRVKREVSKAKQKAYDELYTRLDTREGEKDLYRLARQRDRDGKDVQQVRVIKDRDGRVLTSEDSVQRRWKEYFEELMNEENEREKRVEGVNSVEQKVDKIRKDEVRKALKRMKSGKAVGPDDIPVEVWKCLGEAAVEFLASLFNRVLESERMPEEWRRSVLVLIFKNKGDVQSCSNYRGIKLMSHTMKVWERVVEARLRKVVGICEQQYGFMPRKSTTDAIFALRILMEKYRDGQKELHCVFVDLEKAYDRVPREELWYCMRKSGVAEKYVRVVQDMYERSRTVVRCAVGQTEEFKVEVGLHQGSALSPFLFAIVMDQLSEEVRQESPWTMMFADDIVICSESREQVEENLERWRFALERRGMKVSRSKTEYMCVNEREGSGTVRLQGEEVKKVQEFKYLGSTVQSNGECGKEVKKRVQAGWNGWRKVSGVLCDQKISARIKGKVYRTVVRPAMLYGLETVSLRKRQESELENPSSLQLESTNLPTYQSGKGYEAISKALGLPRTTVRAIIYKWRKHGTVENLPRSGRPTKITPRAQRQLIQEVTKDPTTTSKELQASLASVKCVVTLDQEQMQNNHPYINYGFHYGEERPPVQVSGNPQAHHPTVPPYSNTVPAPAPPINTHYTVTSGHPHTTPARKGISKIRCLCITAAIIFTIIAVAIVAVLIWYFVSGVCELGQRCGQSRTCINLSQWCDGRTDCPGGEDEAQCFRFYGPNFMLQSYSNEDQKWKVVCSDRWSNNIGKQTCQQMGYSGSDYVSYGTTDPGSSTAGGYMTLKDDLNTLGSGTVHSSLSNSGSCPTNTAVTLKCIDCGVSNAPGIRIIGGTVVNSMGRWPWQVSLQVKRNHMCGGSVITPSWIVTAAHCVEKYSSPSQWKVYAGYLTLMQMALSSGSSVRMVIPHPDYDPSSNDYDVALMKLLTPLQMSNSIRPVCLPNTGLDFSTSRQYYVTGWGVTQVQGSPSNELREAQVSLISPAVCNSRPVYNGRLTDTMICAGKLEGGVDSCQGDSGGPLVTSENFLWWLVGDTSWGQGCALQNRPGIYGNMTIFVNWISIQIKKY</sequence>
<feature type="non-terminal residue" evidence="14">
    <location>
        <position position="1"/>
    </location>
</feature>